<feature type="region of interest" description="Disordered" evidence="1">
    <location>
        <begin position="182"/>
        <end position="204"/>
    </location>
</feature>
<keyword evidence="2" id="KW-0472">Membrane</keyword>
<dbReference type="PROSITE" id="PS00636">
    <property type="entry name" value="DNAJ_1"/>
    <property type="match status" value="1"/>
</dbReference>
<proteinExistence type="predicted"/>
<feature type="transmembrane region" description="Helical" evidence="2">
    <location>
        <begin position="136"/>
        <end position="154"/>
    </location>
</feature>
<feature type="domain" description="J" evidence="3">
    <location>
        <begin position="6"/>
        <end position="67"/>
    </location>
</feature>
<protein>
    <submittedName>
        <fullName evidence="4">J domain-containing protein</fullName>
    </submittedName>
</protein>
<keyword evidence="2" id="KW-1133">Transmembrane helix</keyword>
<sequence>MAAQPSLYEVLGVAPSASAEQIRHAYRAAARRTHPDAGGQPAAFAQVRIAYDILADPDRRRRYDLRLATGPRAPTPGPRSPRPRPGAPGTPAAPGAPGGSPGTAASGTSTPRASGMAAPPAGALLAGADPVVRRRYLILMGIALTLFVTGGAFVRLYSVPAAMAMLAVAAIIPPIAVTVAGRPRHRPDQSAGPRPSQPPPRRRS</sequence>
<accession>A0ABT0JVQ7</accession>
<dbReference type="PRINTS" id="PR00625">
    <property type="entry name" value="JDOMAIN"/>
</dbReference>
<organism evidence="4 5">
    <name type="scientific">Frankia umida</name>
    <dbReference type="NCBI Taxonomy" id="573489"/>
    <lineage>
        <taxon>Bacteria</taxon>
        <taxon>Bacillati</taxon>
        <taxon>Actinomycetota</taxon>
        <taxon>Actinomycetes</taxon>
        <taxon>Frankiales</taxon>
        <taxon>Frankiaceae</taxon>
        <taxon>Frankia</taxon>
    </lineage>
</organism>
<evidence type="ECO:0000256" key="1">
    <source>
        <dbReference type="SAM" id="MobiDB-lite"/>
    </source>
</evidence>
<evidence type="ECO:0000259" key="3">
    <source>
        <dbReference type="PROSITE" id="PS50076"/>
    </source>
</evidence>
<dbReference type="EMBL" id="JALKFT010000005">
    <property type="protein sequence ID" value="MCK9875629.1"/>
    <property type="molecule type" value="Genomic_DNA"/>
</dbReference>
<feature type="compositionally biased region" description="Pro residues" evidence="1">
    <location>
        <begin position="73"/>
        <end position="88"/>
    </location>
</feature>
<keyword evidence="5" id="KW-1185">Reference proteome</keyword>
<dbReference type="InterPro" id="IPR018253">
    <property type="entry name" value="DnaJ_domain_CS"/>
</dbReference>
<evidence type="ECO:0000256" key="2">
    <source>
        <dbReference type="SAM" id="Phobius"/>
    </source>
</evidence>
<reference evidence="4 5" key="1">
    <citation type="submission" date="2022-04" db="EMBL/GenBank/DDBJ databases">
        <title>Genome diversity in the genus Frankia.</title>
        <authorList>
            <person name="Carlos-Shanley C."/>
            <person name="Hahn D."/>
        </authorList>
    </citation>
    <scope>NUCLEOTIDE SEQUENCE [LARGE SCALE GENOMIC DNA]</scope>
    <source>
        <strain evidence="4 5">Ag45/Mut15</strain>
    </source>
</reference>
<dbReference type="InterPro" id="IPR001623">
    <property type="entry name" value="DnaJ_domain"/>
</dbReference>
<dbReference type="RefSeq" id="WP_248824048.1">
    <property type="nucleotide sequence ID" value="NZ_JALKFT010000005.1"/>
</dbReference>
<feature type="transmembrane region" description="Helical" evidence="2">
    <location>
        <begin position="160"/>
        <end position="180"/>
    </location>
</feature>
<name>A0ABT0JVQ7_9ACTN</name>
<evidence type="ECO:0000313" key="4">
    <source>
        <dbReference type="EMBL" id="MCK9875629.1"/>
    </source>
</evidence>
<feature type="compositionally biased region" description="Pro residues" evidence="1">
    <location>
        <begin position="195"/>
        <end position="204"/>
    </location>
</feature>
<gene>
    <name evidence="4" type="ORF">MXD59_07570</name>
</gene>
<dbReference type="PANTHER" id="PTHR44825:SF1">
    <property type="entry name" value="DNAJ HOMOLOG SUBFAMILY C MEMBER 4"/>
    <property type="match status" value="1"/>
</dbReference>
<dbReference type="Gene3D" id="1.10.287.110">
    <property type="entry name" value="DnaJ domain"/>
    <property type="match status" value="1"/>
</dbReference>
<dbReference type="InterPro" id="IPR052763">
    <property type="entry name" value="DnaJ_C4"/>
</dbReference>
<dbReference type="PANTHER" id="PTHR44825">
    <property type="match status" value="1"/>
</dbReference>
<comment type="caution">
    <text evidence="4">The sequence shown here is derived from an EMBL/GenBank/DDBJ whole genome shotgun (WGS) entry which is preliminary data.</text>
</comment>
<dbReference type="InterPro" id="IPR036869">
    <property type="entry name" value="J_dom_sf"/>
</dbReference>
<dbReference type="Pfam" id="PF00226">
    <property type="entry name" value="DnaJ"/>
    <property type="match status" value="1"/>
</dbReference>
<feature type="region of interest" description="Disordered" evidence="1">
    <location>
        <begin position="67"/>
        <end position="117"/>
    </location>
</feature>
<keyword evidence="2" id="KW-0812">Transmembrane</keyword>
<dbReference type="PROSITE" id="PS50076">
    <property type="entry name" value="DNAJ_2"/>
    <property type="match status" value="1"/>
</dbReference>
<feature type="compositionally biased region" description="Low complexity" evidence="1">
    <location>
        <begin position="102"/>
        <end position="117"/>
    </location>
</feature>
<dbReference type="SUPFAM" id="SSF46565">
    <property type="entry name" value="Chaperone J-domain"/>
    <property type="match status" value="1"/>
</dbReference>
<dbReference type="Proteomes" id="UP001201873">
    <property type="component" value="Unassembled WGS sequence"/>
</dbReference>
<dbReference type="SMART" id="SM00271">
    <property type="entry name" value="DnaJ"/>
    <property type="match status" value="1"/>
</dbReference>
<evidence type="ECO:0000313" key="5">
    <source>
        <dbReference type="Proteomes" id="UP001201873"/>
    </source>
</evidence>
<dbReference type="CDD" id="cd06257">
    <property type="entry name" value="DnaJ"/>
    <property type="match status" value="1"/>
</dbReference>